<reference evidence="2" key="1">
    <citation type="journal article" date="2015" name="Nature">
        <title>Complex archaea that bridge the gap between prokaryotes and eukaryotes.</title>
        <authorList>
            <person name="Spang A."/>
            <person name="Saw J.H."/>
            <person name="Jorgensen S.L."/>
            <person name="Zaremba-Niedzwiedzka K."/>
            <person name="Martijn J."/>
            <person name="Lind A.E."/>
            <person name="van Eijk R."/>
            <person name="Schleper C."/>
            <person name="Guy L."/>
            <person name="Ettema T.J."/>
        </authorList>
    </citation>
    <scope>NUCLEOTIDE SEQUENCE</scope>
</reference>
<gene>
    <name evidence="2" type="ORF">LCGC14_0680270</name>
</gene>
<dbReference type="AlphaFoldDB" id="A0A0F9QTB3"/>
<keyword evidence="1" id="KW-0175">Coiled coil</keyword>
<accession>A0A0F9QTB3</accession>
<evidence type="ECO:0000256" key="1">
    <source>
        <dbReference type="SAM" id="Coils"/>
    </source>
</evidence>
<protein>
    <submittedName>
        <fullName evidence="2">Uncharacterized protein</fullName>
    </submittedName>
</protein>
<sequence>MERQLVVDRLYSLGDFKNVRFGDTYINIPESLITNTELTSAVTLAQIVGVELSFRKYLLLQQELQGKDLEEATERLEELSVEAMQSIQSILDKTNDAE</sequence>
<name>A0A0F9QTB3_9ZZZZ</name>
<dbReference type="EMBL" id="LAZR01001371">
    <property type="protein sequence ID" value="KKN45709.1"/>
    <property type="molecule type" value="Genomic_DNA"/>
</dbReference>
<comment type="caution">
    <text evidence="2">The sequence shown here is derived from an EMBL/GenBank/DDBJ whole genome shotgun (WGS) entry which is preliminary data.</text>
</comment>
<organism evidence="2">
    <name type="scientific">marine sediment metagenome</name>
    <dbReference type="NCBI Taxonomy" id="412755"/>
    <lineage>
        <taxon>unclassified sequences</taxon>
        <taxon>metagenomes</taxon>
        <taxon>ecological metagenomes</taxon>
    </lineage>
</organism>
<evidence type="ECO:0000313" key="2">
    <source>
        <dbReference type="EMBL" id="KKN45709.1"/>
    </source>
</evidence>
<feature type="coiled-coil region" evidence="1">
    <location>
        <begin position="59"/>
        <end position="89"/>
    </location>
</feature>
<proteinExistence type="predicted"/>